<gene>
    <name evidence="7" type="ORF">L1049_027503</name>
</gene>
<keyword evidence="4" id="KW-0539">Nucleus</keyword>
<keyword evidence="2" id="KW-0238">DNA-binding</keyword>
<evidence type="ECO:0000313" key="7">
    <source>
        <dbReference type="EMBL" id="KAK9277946.1"/>
    </source>
</evidence>
<keyword evidence="3" id="KW-0804">Transcription</keyword>
<dbReference type="Proteomes" id="UP001415857">
    <property type="component" value="Unassembled WGS sequence"/>
</dbReference>
<feature type="domain" description="NAC" evidence="6">
    <location>
        <begin position="14"/>
        <end position="174"/>
    </location>
</feature>
<evidence type="ECO:0000313" key="8">
    <source>
        <dbReference type="Proteomes" id="UP001415857"/>
    </source>
</evidence>
<dbReference type="PANTHER" id="PTHR31744">
    <property type="entry name" value="PROTEIN CUP-SHAPED COTYLEDON 2-RELATED"/>
    <property type="match status" value="1"/>
</dbReference>
<dbReference type="SUPFAM" id="SSF101941">
    <property type="entry name" value="NAC domain"/>
    <property type="match status" value="1"/>
</dbReference>
<feature type="compositionally biased region" description="Low complexity" evidence="5">
    <location>
        <begin position="218"/>
        <end position="230"/>
    </location>
</feature>
<comment type="caution">
    <text evidence="7">The sequence shown here is derived from an EMBL/GenBank/DDBJ whole genome shotgun (WGS) entry which is preliminary data.</text>
</comment>
<dbReference type="GO" id="GO:0006355">
    <property type="term" value="P:regulation of DNA-templated transcription"/>
    <property type="evidence" value="ECO:0007669"/>
    <property type="project" value="InterPro"/>
</dbReference>
<evidence type="ECO:0000259" key="6">
    <source>
        <dbReference type="PROSITE" id="PS51005"/>
    </source>
</evidence>
<dbReference type="GO" id="GO:0003677">
    <property type="term" value="F:DNA binding"/>
    <property type="evidence" value="ECO:0007669"/>
    <property type="project" value="UniProtKB-KW"/>
</dbReference>
<dbReference type="EMBL" id="JBBPBK010000009">
    <property type="protein sequence ID" value="KAK9277946.1"/>
    <property type="molecule type" value="Genomic_DNA"/>
</dbReference>
<dbReference type="Pfam" id="PF02365">
    <property type="entry name" value="NAM"/>
    <property type="match status" value="1"/>
</dbReference>
<feature type="region of interest" description="Disordered" evidence="5">
    <location>
        <begin position="218"/>
        <end position="255"/>
    </location>
</feature>
<organism evidence="7 8">
    <name type="scientific">Liquidambar formosana</name>
    <name type="common">Formosan gum</name>
    <dbReference type="NCBI Taxonomy" id="63359"/>
    <lineage>
        <taxon>Eukaryota</taxon>
        <taxon>Viridiplantae</taxon>
        <taxon>Streptophyta</taxon>
        <taxon>Embryophyta</taxon>
        <taxon>Tracheophyta</taxon>
        <taxon>Spermatophyta</taxon>
        <taxon>Magnoliopsida</taxon>
        <taxon>eudicotyledons</taxon>
        <taxon>Gunneridae</taxon>
        <taxon>Pentapetalae</taxon>
        <taxon>Saxifragales</taxon>
        <taxon>Altingiaceae</taxon>
        <taxon>Liquidambar</taxon>
    </lineage>
</organism>
<name>A0AAP0WV46_LIQFO</name>
<protein>
    <recommendedName>
        <fullName evidence="6">NAC domain-containing protein</fullName>
    </recommendedName>
</protein>
<evidence type="ECO:0000256" key="2">
    <source>
        <dbReference type="ARBA" id="ARBA00023125"/>
    </source>
</evidence>
<dbReference type="InterPro" id="IPR003441">
    <property type="entry name" value="NAC-dom"/>
</dbReference>
<dbReference type="InterPro" id="IPR036093">
    <property type="entry name" value="NAC_dom_sf"/>
</dbReference>
<evidence type="ECO:0000256" key="1">
    <source>
        <dbReference type="ARBA" id="ARBA00023015"/>
    </source>
</evidence>
<sequence>MIKLNFVRDGVIKLPPGFRFLPTDEELVFQYLRRKVFSRPLPASIIPEINISKYDPWDLPGDLKQEKYFFYNKEAKYRNGNRMNIATGSGYWKASGVDKQIISSRRNLQIMGMKKTLVFYRGKSPNGSATDWVMHEYRLTGAETTACNFPQTNNSNQNFFIRMEDWALCRIFLRKTSTKNGNAIIQTSMDNQVRNVGVARPKFFDSILGENTNLSLISSMPSSPSSSNSSAITEVSSTGSDHEESNECNSSFSSC</sequence>
<keyword evidence="8" id="KW-1185">Reference proteome</keyword>
<evidence type="ECO:0000256" key="5">
    <source>
        <dbReference type="SAM" id="MobiDB-lite"/>
    </source>
</evidence>
<dbReference type="PROSITE" id="PS51005">
    <property type="entry name" value="NAC"/>
    <property type="match status" value="1"/>
</dbReference>
<evidence type="ECO:0000256" key="3">
    <source>
        <dbReference type="ARBA" id="ARBA00023163"/>
    </source>
</evidence>
<keyword evidence="1" id="KW-0805">Transcription regulation</keyword>
<dbReference type="AlphaFoldDB" id="A0AAP0WV46"/>
<dbReference type="Gene3D" id="2.170.150.80">
    <property type="entry name" value="NAC domain"/>
    <property type="match status" value="1"/>
</dbReference>
<evidence type="ECO:0000256" key="4">
    <source>
        <dbReference type="ARBA" id="ARBA00023242"/>
    </source>
</evidence>
<proteinExistence type="predicted"/>
<reference evidence="7 8" key="1">
    <citation type="journal article" date="2024" name="Plant J.">
        <title>Genome sequences and population genomics reveal climatic adaptation and genomic divergence between two closely related sweetgum species.</title>
        <authorList>
            <person name="Xu W.Q."/>
            <person name="Ren C.Q."/>
            <person name="Zhang X.Y."/>
            <person name="Comes H.P."/>
            <person name="Liu X.H."/>
            <person name="Li Y.G."/>
            <person name="Kettle C.J."/>
            <person name="Jalonen R."/>
            <person name="Gaisberger H."/>
            <person name="Ma Y.Z."/>
            <person name="Qiu Y.X."/>
        </authorList>
    </citation>
    <scope>NUCLEOTIDE SEQUENCE [LARGE SCALE GENOMIC DNA]</scope>
    <source>
        <strain evidence="7">Hangzhou</strain>
    </source>
</reference>
<accession>A0AAP0WV46</accession>
<dbReference type="PANTHER" id="PTHR31744:SF93">
    <property type="entry name" value="NAC DOMAIN-CONTAINING PROTEIN"/>
    <property type="match status" value="1"/>
</dbReference>